<evidence type="ECO:0000256" key="2">
    <source>
        <dbReference type="ARBA" id="ARBA00022475"/>
    </source>
</evidence>
<dbReference type="PANTHER" id="PTHR12677:SF59">
    <property type="entry name" value="GOLGI APPARATUS MEMBRANE PROTEIN TVP38-RELATED"/>
    <property type="match status" value="1"/>
</dbReference>
<keyword evidence="3 6" id="KW-0812">Transmembrane</keyword>
<protein>
    <recommendedName>
        <fullName evidence="6">TVP38/TMEM64 family membrane protein</fullName>
    </recommendedName>
</protein>
<comment type="similarity">
    <text evidence="6">Belongs to the TVP38/TMEM64 family.</text>
</comment>
<proteinExistence type="inferred from homology"/>
<comment type="caution">
    <text evidence="6">Lacks conserved residue(s) required for the propagation of feature annotation.</text>
</comment>
<feature type="transmembrane region" description="Helical" evidence="6">
    <location>
        <begin position="42"/>
        <end position="62"/>
    </location>
</feature>
<feature type="domain" description="VTT" evidence="8">
    <location>
        <begin position="56"/>
        <end position="173"/>
    </location>
</feature>
<feature type="chain" id="PRO_5045483840" description="TVP38/TMEM64 family membrane protein" evidence="7">
    <location>
        <begin position="19"/>
        <end position="223"/>
    </location>
</feature>
<evidence type="ECO:0000256" key="5">
    <source>
        <dbReference type="ARBA" id="ARBA00023136"/>
    </source>
</evidence>
<name>A0ABT0BG28_9SPHN</name>
<organism evidence="9 10">
    <name type="scientific">Novosphingobium organovorum</name>
    <dbReference type="NCBI Taxonomy" id="2930092"/>
    <lineage>
        <taxon>Bacteria</taxon>
        <taxon>Pseudomonadati</taxon>
        <taxon>Pseudomonadota</taxon>
        <taxon>Alphaproteobacteria</taxon>
        <taxon>Sphingomonadales</taxon>
        <taxon>Sphingomonadaceae</taxon>
        <taxon>Novosphingobium</taxon>
    </lineage>
</organism>
<dbReference type="EMBL" id="JALHLF010000072">
    <property type="protein sequence ID" value="MCJ2184012.1"/>
    <property type="molecule type" value="Genomic_DNA"/>
</dbReference>
<feature type="signal peptide" evidence="7">
    <location>
        <begin position="1"/>
        <end position="18"/>
    </location>
</feature>
<dbReference type="InterPro" id="IPR032816">
    <property type="entry name" value="VTT_dom"/>
</dbReference>
<reference evidence="9" key="1">
    <citation type="submission" date="2022-03" db="EMBL/GenBank/DDBJ databases">
        <title>Identification of a novel bacterium isolated from mangrove sediments.</title>
        <authorList>
            <person name="Pan X."/>
        </authorList>
    </citation>
    <scope>NUCLEOTIDE SEQUENCE</scope>
    <source>
        <strain evidence="9">B1949</strain>
    </source>
</reference>
<feature type="transmembrane region" description="Helical" evidence="6">
    <location>
        <begin position="154"/>
        <end position="176"/>
    </location>
</feature>
<evidence type="ECO:0000256" key="1">
    <source>
        <dbReference type="ARBA" id="ARBA00004651"/>
    </source>
</evidence>
<keyword evidence="4 6" id="KW-1133">Transmembrane helix</keyword>
<dbReference type="InterPro" id="IPR015414">
    <property type="entry name" value="TMEM64"/>
</dbReference>
<evidence type="ECO:0000256" key="3">
    <source>
        <dbReference type="ARBA" id="ARBA00022692"/>
    </source>
</evidence>
<dbReference type="Proteomes" id="UP001162881">
    <property type="component" value="Unassembled WGS sequence"/>
</dbReference>
<evidence type="ECO:0000313" key="9">
    <source>
        <dbReference type="EMBL" id="MCJ2184012.1"/>
    </source>
</evidence>
<keyword evidence="7" id="KW-0732">Signal</keyword>
<feature type="transmembrane region" description="Helical" evidence="6">
    <location>
        <begin position="69"/>
        <end position="90"/>
    </location>
</feature>
<sequence>MSLRALLAGLASAPGAQAHALFVTLAQRLGDLQAAMAANWVAFGSIQIAVAATGILPAAVVAMMAGASFGVGAGIAISAISTMLGGWIAFGLARSFLRPWIARWIGRSDRCLRWDAAVGRESWRFVLLLRISPVMPFAPTSYALGLSSIDQRSYLLGTLASLPALVGYVVLGALGGKGLAMMAGSANLLQWAAWGVGFAFVAIALLRVRTALGKMAQATPSEA</sequence>
<keyword evidence="2 6" id="KW-1003">Cell membrane</keyword>
<dbReference type="Pfam" id="PF09335">
    <property type="entry name" value="VTT_dom"/>
    <property type="match status" value="1"/>
</dbReference>
<comment type="caution">
    <text evidence="9">The sequence shown here is derived from an EMBL/GenBank/DDBJ whole genome shotgun (WGS) entry which is preliminary data.</text>
</comment>
<dbReference type="RefSeq" id="WP_244022416.1">
    <property type="nucleotide sequence ID" value="NZ_JALHLF010000072.1"/>
</dbReference>
<gene>
    <name evidence="9" type="ORF">MTR62_15105</name>
</gene>
<evidence type="ECO:0000256" key="6">
    <source>
        <dbReference type="RuleBase" id="RU366058"/>
    </source>
</evidence>
<keyword evidence="10" id="KW-1185">Reference proteome</keyword>
<evidence type="ECO:0000256" key="7">
    <source>
        <dbReference type="SAM" id="SignalP"/>
    </source>
</evidence>
<keyword evidence="5 6" id="KW-0472">Membrane</keyword>
<evidence type="ECO:0000259" key="8">
    <source>
        <dbReference type="Pfam" id="PF09335"/>
    </source>
</evidence>
<evidence type="ECO:0000256" key="4">
    <source>
        <dbReference type="ARBA" id="ARBA00022989"/>
    </source>
</evidence>
<feature type="transmembrane region" description="Helical" evidence="6">
    <location>
        <begin position="188"/>
        <end position="206"/>
    </location>
</feature>
<dbReference type="PANTHER" id="PTHR12677">
    <property type="entry name" value="GOLGI APPARATUS MEMBRANE PROTEIN TVP38-RELATED"/>
    <property type="match status" value="1"/>
</dbReference>
<evidence type="ECO:0000313" key="10">
    <source>
        <dbReference type="Proteomes" id="UP001162881"/>
    </source>
</evidence>
<accession>A0ABT0BG28</accession>
<comment type="subcellular location">
    <subcellularLocation>
        <location evidence="1 6">Cell membrane</location>
        <topology evidence="1 6">Multi-pass membrane protein</topology>
    </subcellularLocation>
</comment>